<dbReference type="EMBL" id="WNWR01000258">
    <property type="protein sequence ID" value="KAE9986472.1"/>
    <property type="molecule type" value="Genomic_DNA"/>
</dbReference>
<dbReference type="AlphaFoldDB" id="A0A8H3ZAM3"/>
<accession>A0A8H3ZAM3</accession>
<dbReference type="Proteomes" id="UP000490939">
    <property type="component" value="Unassembled WGS sequence"/>
</dbReference>
<dbReference type="Pfam" id="PF12937">
    <property type="entry name" value="F-box-like"/>
    <property type="match status" value="1"/>
</dbReference>
<dbReference type="InterPro" id="IPR036047">
    <property type="entry name" value="F-box-like_dom_sf"/>
</dbReference>
<keyword evidence="3" id="KW-1185">Reference proteome</keyword>
<dbReference type="OrthoDB" id="10640039at2759"/>
<dbReference type="SUPFAM" id="SSF81383">
    <property type="entry name" value="F-box domain"/>
    <property type="match status" value="1"/>
</dbReference>
<proteinExistence type="predicted"/>
<evidence type="ECO:0000259" key="1">
    <source>
        <dbReference type="Pfam" id="PF12937"/>
    </source>
</evidence>
<dbReference type="InterPro" id="IPR001810">
    <property type="entry name" value="F-box_dom"/>
</dbReference>
<name>A0A8H3ZAM3_VENIN</name>
<evidence type="ECO:0000313" key="3">
    <source>
        <dbReference type="Proteomes" id="UP000490939"/>
    </source>
</evidence>
<evidence type="ECO:0000313" key="2">
    <source>
        <dbReference type="EMBL" id="KAE9986472.1"/>
    </source>
</evidence>
<feature type="domain" description="F-box" evidence="1">
    <location>
        <begin position="5"/>
        <end position="52"/>
    </location>
</feature>
<organism evidence="2 3">
    <name type="scientific">Venturia inaequalis</name>
    <name type="common">Apple scab fungus</name>
    <dbReference type="NCBI Taxonomy" id="5025"/>
    <lineage>
        <taxon>Eukaryota</taxon>
        <taxon>Fungi</taxon>
        <taxon>Dikarya</taxon>
        <taxon>Ascomycota</taxon>
        <taxon>Pezizomycotina</taxon>
        <taxon>Dothideomycetes</taxon>
        <taxon>Pleosporomycetidae</taxon>
        <taxon>Venturiales</taxon>
        <taxon>Venturiaceae</taxon>
        <taxon>Venturia</taxon>
    </lineage>
</organism>
<gene>
    <name evidence="2" type="ORF">EG327_004285</name>
</gene>
<protein>
    <recommendedName>
        <fullName evidence="1">F-box domain-containing protein</fullName>
    </recommendedName>
</protein>
<dbReference type="Gene3D" id="1.20.1280.50">
    <property type="match status" value="1"/>
</dbReference>
<reference evidence="2 3" key="1">
    <citation type="submission" date="2019-07" db="EMBL/GenBank/DDBJ databases">
        <title>Venturia inaequalis Genome Resource.</title>
        <authorList>
            <person name="Lichtner F.J."/>
        </authorList>
    </citation>
    <scope>NUCLEOTIDE SEQUENCE [LARGE SCALE GENOMIC DNA]</scope>
    <source>
        <strain evidence="2 3">DMI_063113</strain>
    </source>
</reference>
<sequence>MGKTIEDLPNELLTAIFHRVHASSHSCLISCIGCCQLWKALAEPILWRHIFLKFENAKRFSAHVVALSKSKEGRRKLETVRCLRIAIPGNGRDYAGCVRDESVCEEEASGGLRIWNELDMDTEVDQLRVFIRRTYADSLMKVGIYALQDAVPLLSSLKTFHLLVYNGVKMNGPEDMLGTIGYRAKTDGPDPDMFVGLIDRLPSTVRDLCLDLSDATRRFPHKECQFCPAINRILPGLEHLALYLPSRWAVYAKDLTGNQTVIFPRVFLELPSDIPRGVTRTYSPRALIRIPEKCSFMPTWLLGNEYVGGSGGIRRLCEGLAGWEAFRSGPIIPRLRVRDYQTAINQGYIKRWYEPETSAYFRQRTTLSCDLWEEEEAAGVRLLEPVVYKGVTTDIPLAKRVVPKLEN</sequence>
<comment type="caution">
    <text evidence="2">The sequence shown here is derived from an EMBL/GenBank/DDBJ whole genome shotgun (WGS) entry which is preliminary data.</text>
</comment>